<dbReference type="RefSeq" id="WP_160842615.1">
    <property type="nucleotide sequence ID" value="NZ_WVHT01000001.1"/>
</dbReference>
<dbReference type="InterPro" id="IPR041700">
    <property type="entry name" value="OMP_b-brl_3"/>
</dbReference>
<dbReference type="Proteomes" id="UP000466586">
    <property type="component" value="Unassembled WGS sequence"/>
</dbReference>
<dbReference type="GO" id="GO:0009279">
    <property type="term" value="C:cell outer membrane"/>
    <property type="evidence" value="ECO:0007669"/>
    <property type="project" value="UniProtKB-SubCell"/>
</dbReference>
<dbReference type="Gene3D" id="2.40.170.20">
    <property type="entry name" value="TonB-dependent receptor, beta-barrel domain"/>
    <property type="match status" value="1"/>
</dbReference>
<evidence type="ECO:0000313" key="5">
    <source>
        <dbReference type="EMBL" id="MXV49505.1"/>
    </source>
</evidence>
<accession>A0A7K1Y4K2</accession>
<reference evidence="5 6" key="1">
    <citation type="submission" date="2019-11" db="EMBL/GenBank/DDBJ databases">
        <title>Pedobacter sp. HMF7647 Genome sequencing and assembly.</title>
        <authorList>
            <person name="Kang H."/>
            <person name="Kim H."/>
            <person name="Joh K."/>
        </authorList>
    </citation>
    <scope>NUCLEOTIDE SEQUENCE [LARGE SCALE GENOMIC DNA]</scope>
    <source>
        <strain evidence="5 6">HMF7647</strain>
    </source>
</reference>
<evidence type="ECO:0000256" key="2">
    <source>
        <dbReference type="ARBA" id="ARBA00023136"/>
    </source>
</evidence>
<dbReference type="Pfam" id="PF14905">
    <property type="entry name" value="OMP_b-brl_3"/>
    <property type="match status" value="1"/>
</dbReference>
<evidence type="ECO:0000313" key="6">
    <source>
        <dbReference type="Proteomes" id="UP000466586"/>
    </source>
</evidence>
<keyword evidence="5" id="KW-0675">Receptor</keyword>
<sequence length="677" mass="75307">MNIAGSILAAGNSALEILSKAPGVTVDNDGNISFRGKTGVTVMLDGKLTHLSASQLKDLLSSTSGSAIQSIEIVANPSAKYDAEGSGGIINIKLKKNAAYGTNGSLLGGLGYGSYYKSEAGLTLNHRVRQLNIFGNYNYGNNELGENLTIDRSITSKNQVTFLDQDGNQVEHKINNTLKAGVDYNLSKKSIVGFTFNGYRNSNSFQTNIVTLVTNNQRQADTTIKGLNTSHGLFSNQTYNLNYSNVLDTAGQELVADLDYAKFHNTEETIYNNYFFDRESNSIQEPVIFKNRTPSDIKIYAGKLDYSYPINSNTKLETGVKSSLVLTDNDFQSEILEQNEWRNNAALSNHFKYKEQITAGYIALNEALKSTNLKLGLRVENTNSEGTSNTSSNSVKRNYIDFFPNVTINQILSKDHELGISFNRRIDRPDYQSLNPFLYYADLYTSVKGNPYLKPEYSNNFELSYGFKKTTNVTLNYSRTKDVITTTLLTDTVNKTLTLFDQNLASRDILSANINQPISIADWWKTNNDATIYYNRYKSPNLMGAPFENQKVTLILNSVQTFTLSPTVSTELSVNYTSAQAYGTYLAKPIYGVDLGVSKSFAKNRINLKMAGNDLFNQRIIKIKSAIPSQDYRLSQKQESRVFRLTATYNFGRTSVSAARDRSSGSLGEQQRVRNGN</sequence>
<dbReference type="InterPro" id="IPR036942">
    <property type="entry name" value="Beta-barrel_TonB_sf"/>
</dbReference>
<dbReference type="Gene3D" id="2.170.130.10">
    <property type="entry name" value="TonB-dependent receptor, plug domain"/>
    <property type="match status" value="1"/>
</dbReference>
<dbReference type="PANTHER" id="PTHR40980">
    <property type="entry name" value="PLUG DOMAIN-CONTAINING PROTEIN"/>
    <property type="match status" value="1"/>
</dbReference>
<organism evidence="5 6">
    <name type="scientific">Hufsiella arboris</name>
    <dbReference type="NCBI Taxonomy" id="2695275"/>
    <lineage>
        <taxon>Bacteria</taxon>
        <taxon>Pseudomonadati</taxon>
        <taxon>Bacteroidota</taxon>
        <taxon>Sphingobacteriia</taxon>
        <taxon>Sphingobacteriales</taxon>
        <taxon>Sphingobacteriaceae</taxon>
        <taxon>Hufsiella</taxon>
    </lineage>
</organism>
<evidence type="ECO:0000256" key="1">
    <source>
        <dbReference type="ARBA" id="ARBA00004442"/>
    </source>
</evidence>
<feature type="domain" description="Outer membrane protein beta-barrel" evidence="4">
    <location>
        <begin position="247"/>
        <end position="649"/>
    </location>
</feature>
<keyword evidence="2" id="KW-0472">Membrane</keyword>
<comment type="caution">
    <text evidence="5">The sequence shown here is derived from an EMBL/GenBank/DDBJ whole genome shotgun (WGS) entry which is preliminary data.</text>
</comment>
<keyword evidence="3" id="KW-0998">Cell outer membrane</keyword>
<evidence type="ECO:0000256" key="3">
    <source>
        <dbReference type="ARBA" id="ARBA00023237"/>
    </source>
</evidence>
<gene>
    <name evidence="5" type="ORF">GS399_00855</name>
</gene>
<keyword evidence="6" id="KW-1185">Reference proteome</keyword>
<dbReference type="SUPFAM" id="SSF56935">
    <property type="entry name" value="Porins"/>
    <property type="match status" value="1"/>
</dbReference>
<protein>
    <submittedName>
        <fullName evidence="5">TonB-dependent receptor</fullName>
    </submittedName>
</protein>
<dbReference type="InterPro" id="IPR037066">
    <property type="entry name" value="Plug_dom_sf"/>
</dbReference>
<name>A0A7K1Y4K2_9SPHI</name>
<dbReference type="EMBL" id="WVHT01000001">
    <property type="protein sequence ID" value="MXV49505.1"/>
    <property type="molecule type" value="Genomic_DNA"/>
</dbReference>
<comment type="subcellular location">
    <subcellularLocation>
        <location evidence="1">Cell outer membrane</location>
    </subcellularLocation>
</comment>
<proteinExistence type="predicted"/>
<evidence type="ECO:0000259" key="4">
    <source>
        <dbReference type="Pfam" id="PF14905"/>
    </source>
</evidence>
<dbReference type="AlphaFoldDB" id="A0A7K1Y4K2"/>
<dbReference type="PANTHER" id="PTHR40980:SF4">
    <property type="entry name" value="TONB-DEPENDENT RECEPTOR-LIKE BETA-BARREL DOMAIN-CONTAINING PROTEIN"/>
    <property type="match status" value="1"/>
</dbReference>